<proteinExistence type="predicted"/>
<feature type="chain" id="PRO_5040911171" description="Ig-like domain-containing protein" evidence="1">
    <location>
        <begin position="27"/>
        <end position="83"/>
    </location>
</feature>
<feature type="signal peptide" evidence="1">
    <location>
        <begin position="1"/>
        <end position="26"/>
    </location>
</feature>
<comment type="caution">
    <text evidence="2">The sequence shown here is derived from an EMBL/GenBank/DDBJ whole genome shotgun (WGS) entry which is preliminary data.</text>
</comment>
<sequence length="83" mass="8687">MKLRTAISAVLLTAGAALGTAGVAVADSPVTIQLWAKQGSYGTPSACELSGIGEVAVGHARAYYCEQNNRPLGTVWDLYLDYI</sequence>
<dbReference type="AlphaFoldDB" id="A0A9X3AIU0"/>
<evidence type="ECO:0000313" key="3">
    <source>
        <dbReference type="Proteomes" id="UP001141259"/>
    </source>
</evidence>
<organism evidence="2 3">
    <name type="scientific">Umezawaea endophytica</name>
    <dbReference type="NCBI Taxonomy" id="1654476"/>
    <lineage>
        <taxon>Bacteria</taxon>
        <taxon>Bacillati</taxon>
        <taxon>Actinomycetota</taxon>
        <taxon>Actinomycetes</taxon>
        <taxon>Pseudonocardiales</taxon>
        <taxon>Pseudonocardiaceae</taxon>
        <taxon>Umezawaea</taxon>
    </lineage>
</organism>
<protein>
    <recommendedName>
        <fullName evidence="4">Ig-like domain-containing protein</fullName>
    </recommendedName>
</protein>
<keyword evidence="1" id="KW-0732">Signal</keyword>
<accession>A0A9X3AIU0</accession>
<evidence type="ECO:0000256" key="1">
    <source>
        <dbReference type="SAM" id="SignalP"/>
    </source>
</evidence>
<keyword evidence="3" id="KW-1185">Reference proteome</keyword>
<reference evidence="2" key="1">
    <citation type="submission" date="2022-08" db="EMBL/GenBank/DDBJ databases">
        <authorList>
            <person name="Tistechok S."/>
            <person name="Samborskyy M."/>
            <person name="Roman I."/>
        </authorList>
    </citation>
    <scope>NUCLEOTIDE SEQUENCE</scope>
    <source>
        <strain evidence="2">DSM 103496</strain>
    </source>
</reference>
<name>A0A9X3AIU0_9PSEU</name>
<gene>
    <name evidence="2" type="ORF">NZH93_42450</name>
</gene>
<evidence type="ECO:0008006" key="4">
    <source>
        <dbReference type="Google" id="ProtNLM"/>
    </source>
</evidence>
<evidence type="ECO:0000313" key="2">
    <source>
        <dbReference type="EMBL" id="MCS7483542.1"/>
    </source>
</evidence>
<dbReference type="Proteomes" id="UP001141259">
    <property type="component" value="Unassembled WGS sequence"/>
</dbReference>
<dbReference type="RefSeq" id="WP_259628999.1">
    <property type="nucleotide sequence ID" value="NZ_JANYMP010000034.1"/>
</dbReference>
<dbReference type="EMBL" id="JANYMP010000034">
    <property type="protein sequence ID" value="MCS7483542.1"/>
    <property type="molecule type" value="Genomic_DNA"/>
</dbReference>